<proteinExistence type="predicted"/>
<keyword evidence="1" id="KW-1133">Transmembrane helix</keyword>
<feature type="transmembrane region" description="Helical" evidence="1">
    <location>
        <begin position="12"/>
        <end position="29"/>
    </location>
</feature>
<dbReference type="EMBL" id="FQTU01000012">
    <property type="protein sequence ID" value="SHF03987.1"/>
    <property type="molecule type" value="Genomic_DNA"/>
</dbReference>
<keyword evidence="2" id="KW-0132">Cell division</keyword>
<keyword evidence="2" id="KW-0131">Cell cycle</keyword>
<gene>
    <name evidence="2" type="ORF">SAMN02746064_01752</name>
</gene>
<keyword evidence="3" id="KW-1185">Reference proteome</keyword>
<dbReference type="Proteomes" id="UP000184251">
    <property type="component" value="Unassembled WGS sequence"/>
</dbReference>
<dbReference type="InterPro" id="IPR007060">
    <property type="entry name" value="FtsL/DivIC"/>
</dbReference>
<evidence type="ECO:0000313" key="2">
    <source>
        <dbReference type="EMBL" id="SHF03987.1"/>
    </source>
</evidence>
<dbReference type="GO" id="GO:0051301">
    <property type="term" value="P:cell division"/>
    <property type="evidence" value="ECO:0007669"/>
    <property type="project" value="UniProtKB-KW"/>
</dbReference>
<dbReference type="AlphaFoldDB" id="A0A1M4YDZ4"/>
<organism evidence="2 3">
    <name type="scientific">Alkalibacter saccharofermentans DSM 14828</name>
    <dbReference type="NCBI Taxonomy" id="1120975"/>
    <lineage>
        <taxon>Bacteria</taxon>
        <taxon>Bacillati</taxon>
        <taxon>Bacillota</taxon>
        <taxon>Clostridia</taxon>
        <taxon>Eubacteriales</taxon>
        <taxon>Eubacteriaceae</taxon>
        <taxon>Alkalibacter</taxon>
    </lineage>
</organism>
<keyword evidence="1" id="KW-0472">Membrane</keyword>
<name>A0A1M4YDZ4_9FIRM</name>
<evidence type="ECO:0000313" key="3">
    <source>
        <dbReference type="Proteomes" id="UP000184251"/>
    </source>
</evidence>
<evidence type="ECO:0000256" key="1">
    <source>
        <dbReference type="SAM" id="Phobius"/>
    </source>
</evidence>
<dbReference type="OrthoDB" id="1778608at2"/>
<keyword evidence="1" id="KW-0812">Transmembrane</keyword>
<protein>
    <submittedName>
        <fullName evidence="2">Cell division protein FtsB</fullName>
    </submittedName>
</protein>
<dbReference type="RefSeq" id="WP_073271134.1">
    <property type="nucleotide sequence ID" value="NZ_FQTU01000012.1"/>
</dbReference>
<dbReference type="Pfam" id="PF04977">
    <property type="entry name" value="DivIC"/>
    <property type="match status" value="1"/>
</dbReference>
<dbReference type="STRING" id="1120975.SAMN02746064_01752"/>
<accession>A0A1M4YDZ4</accession>
<reference evidence="2 3" key="1">
    <citation type="submission" date="2016-11" db="EMBL/GenBank/DDBJ databases">
        <authorList>
            <person name="Jaros S."/>
            <person name="Januszkiewicz K."/>
            <person name="Wedrychowicz H."/>
        </authorList>
    </citation>
    <scope>NUCLEOTIDE SEQUENCE [LARGE SCALE GENOMIC DNA]</scope>
    <source>
        <strain evidence="2 3">DSM 14828</strain>
    </source>
</reference>
<sequence length="100" mass="12094">MKKKRRKKPNRATWLIVLLVCGYFLYNFVSTEIQLIQLRSQRDYLQEQISIEKDKSDQLTQELEQIHSDEYIETLARRYFGLVYPREKIIIEVEPDSNKN</sequence>